<dbReference type="PANTHER" id="PTHR46954:SF1">
    <property type="entry name" value="C2H2-TYPE DOMAIN-CONTAINING PROTEIN"/>
    <property type="match status" value="1"/>
</dbReference>
<protein>
    <recommendedName>
        <fullName evidence="2">C2H2-type domain-containing protein</fullName>
    </recommendedName>
</protein>
<dbReference type="AlphaFoldDB" id="A0A2N0NS37"/>
<dbReference type="PROSITE" id="PS00028">
    <property type="entry name" value="ZINC_FINGER_C2H2_1"/>
    <property type="match status" value="1"/>
</dbReference>
<feature type="domain" description="C2H2-type" evidence="2">
    <location>
        <begin position="275"/>
        <end position="306"/>
    </location>
</feature>
<evidence type="ECO:0000256" key="1">
    <source>
        <dbReference type="PROSITE-ProRule" id="PRU00042"/>
    </source>
</evidence>
<proteinExistence type="predicted"/>
<evidence type="ECO:0000313" key="4">
    <source>
        <dbReference type="Proteomes" id="UP000232722"/>
    </source>
</evidence>
<dbReference type="GO" id="GO:0008270">
    <property type="term" value="F:zinc ion binding"/>
    <property type="evidence" value="ECO:0007669"/>
    <property type="project" value="UniProtKB-KW"/>
</dbReference>
<reference evidence="3 4" key="1">
    <citation type="submission" date="2016-04" db="EMBL/GenBank/DDBJ databases">
        <title>Genome analyses suggest a sexual origin of heterokaryosis in a supposedly ancient asexual fungus.</title>
        <authorList>
            <person name="Ropars J."/>
            <person name="Sedzielewska K."/>
            <person name="Noel J."/>
            <person name="Charron P."/>
            <person name="Farinelli L."/>
            <person name="Marton T."/>
            <person name="Kruger M."/>
            <person name="Pelin A."/>
            <person name="Brachmann A."/>
            <person name="Corradi N."/>
        </authorList>
    </citation>
    <scope>NUCLEOTIDE SEQUENCE [LARGE SCALE GENOMIC DNA]</scope>
    <source>
        <strain evidence="3 4">A5</strain>
    </source>
</reference>
<gene>
    <name evidence="3" type="ORF">RhiirA5_433282</name>
</gene>
<dbReference type="VEuPathDB" id="FungiDB:RhiirA1_487483"/>
<comment type="caution">
    <text evidence="3">The sequence shown here is derived from an EMBL/GenBank/DDBJ whole genome shotgun (WGS) entry which is preliminary data.</text>
</comment>
<keyword evidence="1" id="KW-0862">Zinc</keyword>
<name>A0A2N0NS37_9GLOM</name>
<reference evidence="3 4" key="2">
    <citation type="submission" date="2017-09" db="EMBL/GenBank/DDBJ databases">
        <title>Extensive intraspecific genome diversity in a model arbuscular mycorrhizal fungus.</title>
        <authorList>
            <person name="Chen E.C."/>
            <person name="Morin E."/>
            <person name="Beaudet D."/>
            <person name="Noel J."/>
            <person name="Ndikumana S."/>
            <person name="Charron P."/>
            <person name="St-Onge C."/>
            <person name="Giorgi J."/>
            <person name="Grigoriev I.V."/>
            <person name="Roux C."/>
            <person name="Martin F.M."/>
            <person name="Corradi N."/>
        </authorList>
    </citation>
    <scope>NUCLEOTIDE SEQUENCE [LARGE SCALE GENOMIC DNA]</scope>
    <source>
        <strain evidence="3 4">A5</strain>
    </source>
</reference>
<dbReference type="EMBL" id="LLXJ01003247">
    <property type="protein sequence ID" value="PKB97363.1"/>
    <property type="molecule type" value="Genomic_DNA"/>
</dbReference>
<dbReference type="PROSITE" id="PS50157">
    <property type="entry name" value="ZINC_FINGER_C2H2_2"/>
    <property type="match status" value="1"/>
</dbReference>
<keyword evidence="1" id="KW-0479">Metal-binding</keyword>
<dbReference type="VEuPathDB" id="FungiDB:RhiirA1_472178"/>
<dbReference type="InterPro" id="IPR013087">
    <property type="entry name" value="Znf_C2H2_type"/>
</dbReference>
<keyword evidence="1" id="KW-0863">Zinc-finger</keyword>
<evidence type="ECO:0000259" key="2">
    <source>
        <dbReference type="PROSITE" id="PS50157"/>
    </source>
</evidence>
<dbReference type="Proteomes" id="UP000232722">
    <property type="component" value="Unassembled WGS sequence"/>
</dbReference>
<dbReference type="VEuPathDB" id="FungiDB:FUN_019092"/>
<accession>A0A2N0NS37</accession>
<dbReference type="PANTHER" id="PTHR46954">
    <property type="entry name" value="C2H2-TYPE DOMAIN-CONTAINING PROTEIN"/>
    <property type="match status" value="1"/>
</dbReference>
<organism evidence="3 4">
    <name type="scientific">Rhizophagus irregularis</name>
    <dbReference type="NCBI Taxonomy" id="588596"/>
    <lineage>
        <taxon>Eukaryota</taxon>
        <taxon>Fungi</taxon>
        <taxon>Fungi incertae sedis</taxon>
        <taxon>Mucoromycota</taxon>
        <taxon>Glomeromycotina</taxon>
        <taxon>Glomeromycetes</taxon>
        <taxon>Glomerales</taxon>
        <taxon>Glomeraceae</taxon>
        <taxon>Rhizophagus</taxon>
    </lineage>
</organism>
<sequence length="360" mass="42253">MINSFMNREIKSIVIDRIIVTENGDDILKTDSQSIKKEVNNHFQQIAGSTNQEKILFGIWIDQYSPRNYVDANVYDDNQVKPIWILLVDGGPDENPKHMKNIIQYAHLFCDLNLDYLTIRTYYAPGQSAYNPVERIMASLSRKLAGITLPIDEFRLHLNSQENVPITVEYVDQEISPFDEYDSSISWKWIENHTQICRYSLDIKKCKNCECCSEYRAPNAAILLNENDGFLSPVTKGKDGHFINPIHTFQYHDRLKILPYDRSCPSISQELHQWLCCNICGKYFPTLKFISEHKRNMHSRHSRHHPQNYKPLKKNYKRINETELKCVTIPLIQNFNVAEDIIIQRQEITRDFREIHSDEE</sequence>
<evidence type="ECO:0000313" key="3">
    <source>
        <dbReference type="EMBL" id="PKB97363.1"/>
    </source>
</evidence>